<protein>
    <submittedName>
        <fullName evidence="1">Uncharacterized protein</fullName>
    </submittedName>
</protein>
<proteinExistence type="predicted"/>
<keyword evidence="2" id="KW-1185">Reference proteome</keyword>
<comment type="caution">
    <text evidence="1">The sequence shown here is derived from an EMBL/GenBank/DDBJ whole genome shotgun (WGS) entry which is preliminary data.</text>
</comment>
<evidence type="ECO:0000313" key="1">
    <source>
        <dbReference type="EMBL" id="KAH7917748.1"/>
    </source>
</evidence>
<dbReference type="EMBL" id="MU266948">
    <property type="protein sequence ID" value="KAH7917748.1"/>
    <property type="molecule type" value="Genomic_DNA"/>
</dbReference>
<name>A0ACB8AY05_9AGAM</name>
<organism evidence="1 2">
    <name type="scientific">Leucogyrophana mollusca</name>
    <dbReference type="NCBI Taxonomy" id="85980"/>
    <lineage>
        <taxon>Eukaryota</taxon>
        <taxon>Fungi</taxon>
        <taxon>Dikarya</taxon>
        <taxon>Basidiomycota</taxon>
        <taxon>Agaricomycotina</taxon>
        <taxon>Agaricomycetes</taxon>
        <taxon>Agaricomycetidae</taxon>
        <taxon>Boletales</taxon>
        <taxon>Boletales incertae sedis</taxon>
        <taxon>Leucogyrophana</taxon>
    </lineage>
</organism>
<dbReference type="Proteomes" id="UP000790709">
    <property type="component" value="Unassembled WGS sequence"/>
</dbReference>
<gene>
    <name evidence="1" type="ORF">BV22DRAFT_1025826</name>
</gene>
<reference evidence="1" key="1">
    <citation type="journal article" date="2021" name="New Phytol.">
        <title>Evolutionary innovations through gain and loss of genes in the ectomycorrhizal Boletales.</title>
        <authorList>
            <person name="Wu G."/>
            <person name="Miyauchi S."/>
            <person name="Morin E."/>
            <person name="Kuo A."/>
            <person name="Drula E."/>
            <person name="Varga T."/>
            <person name="Kohler A."/>
            <person name="Feng B."/>
            <person name="Cao Y."/>
            <person name="Lipzen A."/>
            <person name="Daum C."/>
            <person name="Hundley H."/>
            <person name="Pangilinan J."/>
            <person name="Johnson J."/>
            <person name="Barry K."/>
            <person name="LaButti K."/>
            <person name="Ng V."/>
            <person name="Ahrendt S."/>
            <person name="Min B."/>
            <person name="Choi I.G."/>
            <person name="Park H."/>
            <person name="Plett J.M."/>
            <person name="Magnuson J."/>
            <person name="Spatafora J.W."/>
            <person name="Nagy L.G."/>
            <person name="Henrissat B."/>
            <person name="Grigoriev I.V."/>
            <person name="Yang Z.L."/>
            <person name="Xu J."/>
            <person name="Martin F.M."/>
        </authorList>
    </citation>
    <scope>NUCLEOTIDE SEQUENCE</scope>
    <source>
        <strain evidence="1">KUC20120723A-06</strain>
    </source>
</reference>
<evidence type="ECO:0000313" key="2">
    <source>
        <dbReference type="Proteomes" id="UP000790709"/>
    </source>
</evidence>
<sequence length="491" mass="53504">MLLVQPTPPTGPPGAFTLPPPSSFPPFPFLPPSSNSYSTSTAPNADLSGPLLNAILGHPPPRAPTPPTTEQPHRHASKTSAKRKFTSSDASDAPHRWGAPLPQAPPPSVPPPYRPGLTPHPSPLRPHCLARDRLKQWRPFGVRSALDSLGQAIPLPPADLARIQEVLNLTFADNTRETYGAGLLVFHVFCDLKSIHEDQRSPTPPVLLSAFIATLSGSLSSTTITNYVYGIRAWHLIHGMAWAPNDAELTALLRAANTLRPPSSKRKAHLPFTPNHILALRSQLDLSSPLHASIYACLTTTFHSTARLGEFTVKTLKPDLFDACSHVTPAHVSYTRDRNGLATTPFHPPRTKASPSGEDVSWARQDGLTDPEAAWLDHLCINGRPSTGPLFAYRFGEGHRPLTKSKFLSVLSTASKQLGVEPLKGHGIRIGSTLEYLLRGVPFDVVKVKGRWASDAFVLYLRKHAQILVPYIQASPALHDEFTHITMPPVR</sequence>
<accession>A0ACB8AY05</accession>